<evidence type="ECO:0000256" key="2">
    <source>
        <dbReference type="ARBA" id="ARBA00022448"/>
    </source>
</evidence>
<keyword evidence="4 8" id="KW-0249">Electron transport</keyword>
<evidence type="ECO:0000256" key="6">
    <source>
        <dbReference type="ARBA" id="ARBA00023014"/>
    </source>
</evidence>
<dbReference type="InterPro" id="IPR017896">
    <property type="entry name" value="4Fe4S_Fe-S-bd"/>
</dbReference>
<comment type="caution">
    <text evidence="10">The sequence shown here is derived from an EMBL/GenBank/DDBJ whole genome shotgun (WGS) entry which is preliminary data.</text>
</comment>
<reference evidence="11" key="1">
    <citation type="journal article" date="2019" name="Int. J. Syst. Evol. Microbiol.">
        <title>The Global Catalogue of Microorganisms (GCM) 10K type strain sequencing project: providing services to taxonomists for standard genome sequencing and annotation.</title>
        <authorList>
            <consortium name="The Broad Institute Genomics Platform"/>
            <consortium name="The Broad Institute Genome Sequencing Center for Infectious Disease"/>
            <person name="Wu L."/>
            <person name="Ma J."/>
        </authorList>
    </citation>
    <scope>NUCLEOTIDE SEQUENCE [LARGE SCALE GENOMIC DNA]</scope>
    <source>
        <strain evidence="11">JCM 4586</strain>
    </source>
</reference>
<dbReference type="PANTHER" id="PTHR36923">
    <property type="entry name" value="FERREDOXIN"/>
    <property type="match status" value="1"/>
</dbReference>
<dbReference type="EMBL" id="BMUT01000003">
    <property type="protein sequence ID" value="GGX74617.1"/>
    <property type="molecule type" value="Genomic_DNA"/>
</dbReference>
<evidence type="ECO:0000256" key="1">
    <source>
        <dbReference type="ARBA" id="ARBA00001927"/>
    </source>
</evidence>
<dbReference type="InterPro" id="IPR001080">
    <property type="entry name" value="3Fe4S_ferredoxin"/>
</dbReference>
<name>A0ABQ2Y8B4_9ACTN</name>
<dbReference type="Gene3D" id="3.30.70.20">
    <property type="match status" value="1"/>
</dbReference>
<dbReference type="PANTHER" id="PTHR36923:SF3">
    <property type="entry name" value="FERREDOXIN"/>
    <property type="match status" value="1"/>
</dbReference>
<keyword evidence="3 8" id="KW-0479">Metal-binding</keyword>
<dbReference type="SUPFAM" id="SSF54862">
    <property type="entry name" value="4Fe-4S ferredoxins"/>
    <property type="match status" value="1"/>
</dbReference>
<dbReference type="Proteomes" id="UP000659223">
    <property type="component" value="Unassembled WGS sequence"/>
</dbReference>
<keyword evidence="11" id="KW-1185">Reference proteome</keyword>
<evidence type="ECO:0000256" key="5">
    <source>
        <dbReference type="ARBA" id="ARBA00023004"/>
    </source>
</evidence>
<dbReference type="InterPro" id="IPR051269">
    <property type="entry name" value="Fe-S_cluster_ET"/>
</dbReference>
<evidence type="ECO:0000313" key="11">
    <source>
        <dbReference type="Proteomes" id="UP000659223"/>
    </source>
</evidence>
<comment type="function">
    <text evidence="8">Ferredoxins are iron-sulfur proteins that transfer electrons in a wide variety of metabolic reactions.</text>
</comment>
<keyword evidence="2 8" id="KW-0813">Transport</keyword>
<evidence type="ECO:0000256" key="8">
    <source>
        <dbReference type="RuleBase" id="RU368020"/>
    </source>
</evidence>
<organism evidence="10 11">
    <name type="scientific">Streptomyces hiroshimensis</name>
    <dbReference type="NCBI Taxonomy" id="66424"/>
    <lineage>
        <taxon>Bacteria</taxon>
        <taxon>Bacillati</taxon>
        <taxon>Actinomycetota</taxon>
        <taxon>Actinomycetes</taxon>
        <taxon>Kitasatosporales</taxon>
        <taxon>Streptomycetaceae</taxon>
        <taxon>Streptomyces</taxon>
    </lineage>
</organism>
<evidence type="ECO:0000313" key="10">
    <source>
        <dbReference type="EMBL" id="GGX74617.1"/>
    </source>
</evidence>
<evidence type="ECO:0000256" key="3">
    <source>
        <dbReference type="ARBA" id="ARBA00022723"/>
    </source>
</evidence>
<sequence length="64" mass="6793">MMRIEIDEDLCCGAGTCVLLAPDVFDQNDEDGTVILLDAAPGEEQRAAVEEAASRCPTAVIRIA</sequence>
<dbReference type="Pfam" id="PF13370">
    <property type="entry name" value="Fer4_13"/>
    <property type="match status" value="1"/>
</dbReference>
<evidence type="ECO:0000256" key="7">
    <source>
        <dbReference type="ARBA" id="ARBA00023291"/>
    </source>
</evidence>
<dbReference type="PRINTS" id="PR00352">
    <property type="entry name" value="3FE4SFRDOXIN"/>
</dbReference>
<comment type="cofactor">
    <cofactor evidence="1">
        <name>[3Fe-4S] cluster</name>
        <dbReference type="ChEBI" id="CHEBI:21137"/>
    </cofactor>
</comment>
<keyword evidence="6 8" id="KW-0411">Iron-sulfur</keyword>
<keyword evidence="5 8" id="KW-0408">Iron</keyword>
<keyword evidence="7" id="KW-0003">3Fe-4S</keyword>
<proteinExistence type="predicted"/>
<protein>
    <recommendedName>
        <fullName evidence="8">Ferredoxin</fullName>
    </recommendedName>
</protein>
<evidence type="ECO:0000259" key="9">
    <source>
        <dbReference type="PROSITE" id="PS51379"/>
    </source>
</evidence>
<gene>
    <name evidence="10" type="primary">fer</name>
    <name evidence="10" type="ORF">GCM10010324_19960</name>
</gene>
<evidence type="ECO:0000256" key="4">
    <source>
        <dbReference type="ARBA" id="ARBA00022982"/>
    </source>
</evidence>
<feature type="domain" description="4Fe-4S ferredoxin-type" evidence="9">
    <location>
        <begin position="2"/>
        <end position="30"/>
    </location>
</feature>
<dbReference type="PROSITE" id="PS51379">
    <property type="entry name" value="4FE4S_FER_2"/>
    <property type="match status" value="1"/>
</dbReference>
<accession>A0ABQ2Y8B4</accession>